<dbReference type="EMBL" id="CAMAPD010000023">
    <property type="protein sequence ID" value="CAH9066795.1"/>
    <property type="molecule type" value="Genomic_DNA"/>
</dbReference>
<dbReference type="GO" id="GO:0030313">
    <property type="term" value="C:cell envelope"/>
    <property type="evidence" value="ECO:0007669"/>
    <property type="project" value="UniProtKB-SubCell"/>
</dbReference>
<dbReference type="InterPro" id="IPR025997">
    <property type="entry name" value="SBP_2_dom"/>
</dbReference>
<comment type="caution">
    <text evidence="6">The sequence shown here is derived from an EMBL/GenBank/DDBJ whole genome shotgun (WGS) entry which is preliminary data.</text>
</comment>
<dbReference type="Pfam" id="PF13407">
    <property type="entry name" value="Peripla_BP_4"/>
    <property type="match status" value="1"/>
</dbReference>
<accession>A0A9W4R104</accession>
<reference evidence="6 9" key="1">
    <citation type="submission" date="2022-07" db="EMBL/GenBank/DDBJ databases">
        <authorList>
            <person name="Criscuolo A."/>
        </authorList>
    </citation>
    <scope>NUCLEOTIDE SEQUENCE</scope>
    <source>
        <strain evidence="9">CIP 111951</strain>
        <strain evidence="6">CIP111854</strain>
        <strain evidence="7">CIP111951</strain>
    </source>
</reference>
<dbReference type="InterPro" id="IPR028082">
    <property type="entry name" value="Peripla_BP_I"/>
</dbReference>
<keyword evidence="8" id="KW-1185">Reference proteome</keyword>
<evidence type="ECO:0000259" key="5">
    <source>
        <dbReference type="Pfam" id="PF13407"/>
    </source>
</evidence>
<proteinExistence type="inferred from homology"/>
<organism evidence="6 8">
    <name type="scientific">Pseudoalteromonas holothuriae</name>
    <dbReference type="NCBI Taxonomy" id="2963714"/>
    <lineage>
        <taxon>Bacteria</taxon>
        <taxon>Pseudomonadati</taxon>
        <taxon>Pseudomonadota</taxon>
        <taxon>Gammaproteobacteria</taxon>
        <taxon>Alteromonadales</taxon>
        <taxon>Pseudoalteromonadaceae</taxon>
        <taxon>Pseudoalteromonas</taxon>
    </lineage>
</organism>
<dbReference type="EMBL" id="CAMAPC010000013">
    <property type="protein sequence ID" value="CAH9062500.1"/>
    <property type="molecule type" value="Genomic_DNA"/>
</dbReference>
<evidence type="ECO:0000256" key="4">
    <source>
        <dbReference type="SAM" id="SignalP"/>
    </source>
</evidence>
<evidence type="ECO:0000256" key="3">
    <source>
        <dbReference type="ARBA" id="ARBA00022729"/>
    </source>
</evidence>
<comment type="similarity">
    <text evidence="2">Belongs to the bacterial solute-binding protein 2 family.</text>
</comment>
<feature type="signal peptide" evidence="4">
    <location>
        <begin position="1"/>
        <end position="21"/>
    </location>
</feature>
<sequence>MLLKNFAFIVLLLLLALPSKAQQVKVTFVNPGFAQENPTGNFWFNVSSLMDAAADDLNIELTTVYAQRNHIRMKNLIDQVLTRKDHYIILVDEKSAAAQALLTSKHIHNKVLFLLNKPSKQEVLRLKARGMGILGSIVPDNFQAGRVLIQELENLIIKSAKNPTINTLALLGDLATDAARLREQGLLSHSNRSYYLKLLQRVNAGWSEQEAYSITKGLLKRFENTKLIWAANDAMAVGASRAAEELSVRQNIKIGGINWDKNQHQLLDVSVGGHVTLGALAIVKIADFAADNRNAIGDLTLPIFKAYQPKYAPLYQAIHGNNVAQIDFRYFSVAHATPTAKPFTLDNMTALVK</sequence>
<keyword evidence="3 4" id="KW-0732">Signal</keyword>
<dbReference type="CDD" id="cd06324">
    <property type="entry name" value="PBP1_ABC_sugar_binding-like"/>
    <property type="match status" value="1"/>
</dbReference>
<evidence type="ECO:0000256" key="2">
    <source>
        <dbReference type="ARBA" id="ARBA00007639"/>
    </source>
</evidence>
<evidence type="ECO:0000313" key="6">
    <source>
        <dbReference type="EMBL" id="CAH9062500.1"/>
    </source>
</evidence>
<protein>
    <recommendedName>
        <fullName evidence="5">Periplasmic binding protein domain-containing protein</fullName>
    </recommendedName>
</protein>
<dbReference type="PANTHER" id="PTHR46847:SF2">
    <property type="entry name" value="ABC TRANSPORTER SUGAR-BINDING PROTEIN"/>
    <property type="match status" value="1"/>
</dbReference>
<dbReference type="GO" id="GO:0030246">
    <property type="term" value="F:carbohydrate binding"/>
    <property type="evidence" value="ECO:0007669"/>
    <property type="project" value="UniProtKB-ARBA"/>
</dbReference>
<dbReference type="Gene3D" id="3.40.50.2300">
    <property type="match status" value="2"/>
</dbReference>
<comment type="subcellular location">
    <subcellularLocation>
        <location evidence="1">Cell envelope</location>
    </subcellularLocation>
</comment>
<dbReference type="Proteomes" id="UP001152467">
    <property type="component" value="Unassembled WGS sequence"/>
</dbReference>
<name>A0A9W4R104_9GAMM</name>
<evidence type="ECO:0000313" key="9">
    <source>
        <dbReference type="Proteomes" id="UP001152485"/>
    </source>
</evidence>
<evidence type="ECO:0000313" key="7">
    <source>
        <dbReference type="EMBL" id="CAH9066795.1"/>
    </source>
</evidence>
<dbReference type="AlphaFoldDB" id="A0A9W4R104"/>
<feature type="chain" id="PRO_5040835954" description="Periplasmic binding protein domain-containing protein" evidence="4">
    <location>
        <begin position="22"/>
        <end position="353"/>
    </location>
</feature>
<dbReference type="GO" id="GO:0055085">
    <property type="term" value="P:transmembrane transport"/>
    <property type="evidence" value="ECO:0007669"/>
    <property type="project" value="UniProtKB-ARBA"/>
</dbReference>
<feature type="domain" description="Periplasmic binding protein" evidence="5">
    <location>
        <begin position="39"/>
        <end position="267"/>
    </location>
</feature>
<dbReference type="RefSeq" id="WP_261594947.1">
    <property type="nucleotide sequence ID" value="NZ_CAMAPC010000013.1"/>
</dbReference>
<gene>
    <name evidence="6" type="ORF">PSECIP111854_03025</name>
    <name evidence="7" type="ORF">PSECIP111951_03646</name>
</gene>
<evidence type="ECO:0000313" key="8">
    <source>
        <dbReference type="Proteomes" id="UP001152467"/>
    </source>
</evidence>
<evidence type="ECO:0000256" key="1">
    <source>
        <dbReference type="ARBA" id="ARBA00004196"/>
    </source>
</evidence>
<dbReference type="SUPFAM" id="SSF53822">
    <property type="entry name" value="Periplasmic binding protein-like I"/>
    <property type="match status" value="1"/>
</dbReference>
<dbReference type="Proteomes" id="UP001152485">
    <property type="component" value="Unassembled WGS sequence"/>
</dbReference>
<dbReference type="PANTHER" id="PTHR46847">
    <property type="entry name" value="D-ALLOSE-BINDING PERIPLASMIC PROTEIN-RELATED"/>
    <property type="match status" value="1"/>
</dbReference>